<sequence length="382" mass="43269">MNMLRNIIIQLYLFLQPGLGMSQSLSADSVAILHPDLKECSGMAFIAPNAIAMINDSGNDAELFICDTLGNLLMRPSLESLKNHDWESLAYADGKLYIGDFGNNDNKRNDLEILVLDVSRLLTKGDWTLIGKIPFSYPEQSAFPPDEKDRYYDLEAMVVYKDSLFLFTKNRTKPFDGKVKVYGLSCHPAPQKAKLIKEFKTASGIQHFNWVSGACLSPNGEDLFLLGYSKIWYIESWRKTERIKAYPYSLGNFSQKEAIALQGNSLYFAEEELANRKPYLYKIAIPVFSTESENEGDSIIQIQDTYKLGQDSLELQFPQPQYYIGVEYGLYDQSGALRLSGHFKAEELRRGTVKIPLEGLGPGSYIFSIQGEIKKAFRFELR</sequence>
<protein>
    <submittedName>
        <fullName evidence="1">Uncharacterized protein</fullName>
    </submittedName>
</protein>
<dbReference type="RefSeq" id="WP_210758779.1">
    <property type="nucleotide sequence ID" value="NZ_CP060139.1"/>
</dbReference>
<dbReference type="KEGG" id="chyd:H4K34_18070"/>
<organism evidence="1 2">
    <name type="scientific">Croceimicrobium hydrocarbonivorans</name>
    <dbReference type="NCBI Taxonomy" id="2761580"/>
    <lineage>
        <taxon>Bacteria</taxon>
        <taxon>Pseudomonadati</taxon>
        <taxon>Bacteroidota</taxon>
        <taxon>Flavobacteriia</taxon>
        <taxon>Flavobacteriales</taxon>
        <taxon>Owenweeksiaceae</taxon>
        <taxon>Croceimicrobium</taxon>
    </lineage>
</organism>
<dbReference type="SUPFAM" id="SSF75011">
    <property type="entry name" value="3-carboxy-cis,cis-mucoante lactonizing enzyme"/>
    <property type="match status" value="1"/>
</dbReference>
<evidence type="ECO:0000313" key="1">
    <source>
        <dbReference type="EMBL" id="QNR24250.1"/>
    </source>
</evidence>
<evidence type="ECO:0000313" key="2">
    <source>
        <dbReference type="Proteomes" id="UP000516305"/>
    </source>
</evidence>
<keyword evidence="2" id="KW-1185">Reference proteome</keyword>
<accession>A0A7H0VEV2</accession>
<reference evidence="1 2" key="1">
    <citation type="submission" date="2020-08" db="EMBL/GenBank/DDBJ databases">
        <title>Croceimicrobium hydrocarbonivorans gen. nov., sp. nov., a novel marine bacterium isolated from a bacterial consortium that degrades polyethylene terephthalate.</title>
        <authorList>
            <person name="Liu R."/>
        </authorList>
    </citation>
    <scope>NUCLEOTIDE SEQUENCE [LARGE SCALE GENOMIC DNA]</scope>
    <source>
        <strain evidence="1 2">A20-9</strain>
    </source>
</reference>
<dbReference type="AlphaFoldDB" id="A0A7H0VEV2"/>
<proteinExistence type="predicted"/>
<dbReference type="Proteomes" id="UP000516305">
    <property type="component" value="Chromosome"/>
</dbReference>
<dbReference type="EMBL" id="CP060139">
    <property type="protein sequence ID" value="QNR24250.1"/>
    <property type="molecule type" value="Genomic_DNA"/>
</dbReference>
<gene>
    <name evidence="1" type="ORF">H4K34_18070</name>
</gene>
<name>A0A7H0VEV2_9FLAO</name>